<keyword evidence="2" id="KW-0808">Transferase</keyword>
<dbReference type="Pfam" id="PF00132">
    <property type="entry name" value="Hexapep"/>
    <property type="match status" value="1"/>
</dbReference>
<dbReference type="PANTHER" id="PTHR43300:SF11">
    <property type="entry name" value="ACETYLTRANSFERASE RV3034C-RELATED"/>
    <property type="match status" value="1"/>
</dbReference>
<dbReference type="HOGENOM" id="CLU_051638_5_3_5"/>
<dbReference type="RefSeq" id="WP_015493756.1">
    <property type="nucleotide sequence ID" value="NC_020908.1"/>
</dbReference>
<evidence type="ECO:0000313" key="3">
    <source>
        <dbReference type="Proteomes" id="UP000004688"/>
    </source>
</evidence>
<dbReference type="EMBL" id="CP003742">
    <property type="protein sequence ID" value="AGI70515.1"/>
    <property type="molecule type" value="Genomic_DNA"/>
</dbReference>
<accession>M9RL22</accession>
<sequence>MPPLPPRSFPDANTLHPVVLPDGTHHKGTVFLNTAIDHPRMTVGDYSYASAHVSPTDWASHLAPYLYTQSPEILTIGKFCQIADGVTFITSSANHRYDGFSSFPFAVFLDMELSRPSMPDAGPDTTIGNDVWIGQGATILPGASIGHGCIIGAKSVVAGTIPPYTIVAGNPAKPLRSRFDTATIAALLKIAWWHWLIDAVVSHEAAISGADLDALKEAASTHI</sequence>
<protein>
    <submittedName>
        <fullName evidence="2">Putative antibiotic acetyltransferase</fullName>
    </submittedName>
</protein>
<dbReference type="eggNOG" id="COG0110">
    <property type="taxonomic scope" value="Bacteria"/>
</dbReference>
<organism evidence="2 3">
    <name type="scientific">Octadecabacter arcticus 238</name>
    <dbReference type="NCBI Taxonomy" id="391616"/>
    <lineage>
        <taxon>Bacteria</taxon>
        <taxon>Pseudomonadati</taxon>
        <taxon>Pseudomonadota</taxon>
        <taxon>Alphaproteobacteria</taxon>
        <taxon>Rhodobacterales</taxon>
        <taxon>Roseobacteraceae</taxon>
        <taxon>Octadecabacter</taxon>
    </lineage>
</organism>
<evidence type="ECO:0000313" key="2">
    <source>
        <dbReference type="EMBL" id="AGI70515.1"/>
    </source>
</evidence>
<dbReference type="KEGG" id="oar:OA238_c02460"/>
<dbReference type="GO" id="GO:0016740">
    <property type="term" value="F:transferase activity"/>
    <property type="evidence" value="ECO:0007669"/>
    <property type="project" value="UniProtKB-KW"/>
</dbReference>
<dbReference type="OrthoDB" id="9815592at2"/>
<dbReference type="PANTHER" id="PTHR43300">
    <property type="entry name" value="ACETYLTRANSFERASE"/>
    <property type="match status" value="1"/>
</dbReference>
<reference evidence="2 3" key="1">
    <citation type="journal article" date="2013" name="PLoS ONE">
        <title>Poles Apart: Arctic and Antarctic Octadecabacter strains Share High Genome Plasticity and a New Type of Xanthorhodopsin.</title>
        <authorList>
            <person name="Vollmers J."/>
            <person name="Voget S."/>
            <person name="Dietrich S."/>
            <person name="Gollnow K."/>
            <person name="Smits M."/>
            <person name="Meyer K."/>
            <person name="Brinkhoff T."/>
            <person name="Simon M."/>
            <person name="Daniel R."/>
        </authorList>
    </citation>
    <scope>NUCLEOTIDE SEQUENCE [LARGE SCALE GENOMIC DNA]</scope>
    <source>
        <strain evidence="2 3">238</strain>
    </source>
</reference>
<keyword evidence="3" id="KW-1185">Reference proteome</keyword>
<dbReference type="AlphaFoldDB" id="M9RL22"/>
<comment type="similarity">
    <text evidence="1">Belongs to the transferase hexapeptide repeat family.</text>
</comment>
<dbReference type="InterPro" id="IPR011004">
    <property type="entry name" value="Trimer_LpxA-like_sf"/>
</dbReference>
<proteinExistence type="inferred from homology"/>
<dbReference type="STRING" id="391616.OA238_c02460"/>
<dbReference type="SUPFAM" id="SSF51161">
    <property type="entry name" value="Trimeric LpxA-like enzymes"/>
    <property type="match status" value="1"/>
</dbReference>
<dbReference type="InterPro" id="IPR050179">
    <property type="entry name" value="Trans_hexapeptide_repeat"/>
</dbReference>
<dbReference type="Gene3D" id="2.160.10.10">
    <property type="entry name" value="Hexapeptide repeat proteins"/>
    <property type="match status" value="1"/>
</dbReference>
<dbReference type="Proteomes" id="UP000004688">
    <property type="component" value="Chromosome"/>
</dbReference>
<gene>
    <name evidence="2" type="ORF">OA238_c02460</name>
</gene>
<evidence type="ECO:0000256" key="1">
    <source>
        <dbReference type="ARBA" id="ARBA00007274"/>
    </source>
</evidence>
<dbReference type="CDD" id="cd03349">
    <property type="entry name" value="LbH_XAT"/>
    <property type="match status" value="1"/>
</dbReference>
<dbReference type="InterPro" id="IPR001451">
    <property type="entry name" value="Hexapep"/>
</dbReference>
<name>M9RL22_9RHOB</name>